<dbReference type="GO" id="GO:0043531">
    <property type="term" value="F:ADP binding"/>
    <property type="evidence" value="ECO:0007669"/>
    <property type="project" value="InterPro"/>
</dbReference>
<dbReference type="InterPro" id="IPR027417">
    <property type="entry name" value="P-loop_NTPase"/>
</dbReference>
<reference evidence="9 10" key="1">
    <citation type="submission" date="2020-09" db="EMBL/GenBank/DDBJ databases">
        <title>De no assembly of potato wild relative species, Solanum commersonii.</title>
        <authorList>
            <person name="Cho K."/>
        </authorList>
    </citation>
    <scope>NUCLEOTIDE SEQUENCE [LARGE SCALE GENOMIC DNA]</scope>
    <source>
        <strain evidence="9">LZ3.2</strain>
        <tissue evidence="9">Leaf</tissue>
    </source>
</reference>
<dbReference type="GO" id="GO:0005524">
    <property type="term" value="F:ATP binding"/>
    <property type="evidence" value="ECO:0007669"/>
    <property type="project" value="UniProtKB-KW"/>
</dbReference>
<dbReference type="EMBL" id="JACXVP010000010">
    <property type="protein sequence ID" value="KAG5583574.1"/>
    <property type="molecule type" value="Genomic_DNA"/>
</dbReference>
<keyword evidence="2" id="KW-0433">Leucine-rich repeat</keyword>
<evidence type="ECO:0000256" key="1">
    <source>
        <dbReference type="ARBA" id="ARBA00008894"/>
    </source>
</evidence>
<dbReference type="Gene3D" id="3.40.50.300">
    <property type="entry name" value="P-loop containing nucleotide triphosphate hydrolases"/>
    <property type="match status" value="1"/>
</dbReference>
<dbReference type="AlphaFoldDB" id="A0A9J5X8I3"/>
<evidence type="ECO:0000259" key="8">
    <source>
        <dbReference type="Pfam" id="PF23247"/>
    </source>
</evidence>
<evidence type="ECO:0000256" key="4">
    <source>
        <dbReference type="ARBA" id="ARBA00022821"/>
    </source>
</evidence>
<evidence type="ECO:0000313" key="10">
    <source>
        <dbReference type="Proteomes" id="UP000824120"/>
    </source>
</evidence>
<dbReference type="InterPro" id="IPR032675">
    <property type="entry name" value="LRR_dom_sf"/>
</dbReference>
<dbReference type="SUPFAM" id="SSF52058">
    <property type="entry name" value="L domain-like"/>
    <property type="match status" value="1"/>
</dbReference>
<comment type="caution">
    <text evidence="9">The sequence shown here is derived from an EMBL/GenBank/DDBJ whole genome shotgun (WGS) entry which is preliminary data.</text>
</comment>
<dbReference type="GO" id="GO:0006952">
    <property type="term" value="P:defense response"/>
    <property type="evidence" value="ECO:0007669"/>
    <property type="project" value="UniProtKB-KW"/>
</dbReference>
<dbReference type="Proteomes" id="UP000824120">
    <property type="component" value="Chromosome 10"/>
</dbReference>
<dbReference type="InterPro" id="IPR057135">
    <property type="entry name" value="At4g27190-like_LRR"/>
</dbReference>
<dbReference type="OrthoDB" id="3794806at2759"/>
<keyword evidence="4" id="KW-0611">Plant defense</keyword>
<dbReference type="Pfam" id="PF00931">
    <property type="entry name" value="NB-ARC"/>
    <property type="match status" value="1"/>
</dbReference>
<sequence>MQPVVRGIGYLYHYKSNIRCMDKESEKLKNIKGEVEERVEVARRNLKLISRNGEAWLTSVDTTTEHVEAVRQGTAEVERGCFYGWCPNLKSRYSMSRRAKKITLELVQLQNESNRPDVISFDHPVQSEAIPSNYGEVFDSRKLKEEEVMAALRDDGVTVIGICGLGGVGKTTLAEKIRQKVKQERLFKDVVMVTVSQQPDLKKVQGEIAEGLGLKLEGDNLWSRGDRLRTRLMDQNSHTLVILDDVWEALCDLEKLGIPSGSNHNHRCKVTFTTRFRSVCEVMEAKKIIEVGTLSEEEAWCLFKEKAGDSVDVPSIHGTAKEVAKECKGLPLAIIIVAGALKHKTKPSWEDALRQLRRAEARNIPGVHEKVYESLRLSYDYLGENEAKYLFLLCSLFEEDSNIWTEELHIFGMGLGIFSGIENLEDARNRLCLLLEILKDGFLLSQGSDKNHVKMHDVVRDVAISIASEGEHNFMVSHDVNSEEFPSRTSYEHFSHMSIVANKFDEHPRPIICPKLKLLVLKLRFEDPFKLQDDFFDEMSSLDVLSLSGYRFVESILRFPASIRRLSSLRTLCLSDLRLDDISLIGELVELKILSIRHCELDELPEIGKLTKIIMLEFWSKKRALKRISGGVLSKLAQLEELHIMVEAVDLMDVIYSNLGLPSKLTRYTLIMGEVYLVVSSFDDYDKYIALQVTETAPLGDWICHLLKESELVLSRGKGSNNVLTELQLNEFQNVKCLRLFDCDLVTHLLKRTHEVIKFPNLYHLELRRLKCLTHFCSDNVEHIEFPLLRKMIFFWLPEFQNFRPTANNSNPLFDEKVSCPNLEELDICALKSISALCSHQLPTAYFTKLQTLNVWDCGKLRNLMSPSVAKGLLNLQVLCITNCESMEEVITKEEQQGEGIMTLFPLLDELKLSGLPKLEHFFLTNHALEFPFLRNVDIDDCPEMKTFVQQGISVSTPILKWGDEVILDLNEWIQQEFNNKVCLIPLAI</sequence>
<evidence type="ECO:0000313" key="9">
    <source>
        <dbReference type="EMBL" id="KAG5583574.1"/>
    </source>
</evidence>
<dbReference type="InterPro" id="IPR042197">
    <property type="entry name" value="Apaf_helical"/>
</dbReference>
<evidence type="ECO:0000256" key="3">
    <source>
        <dbReference type="ARBA" id="ARBA00022741"/>
    </source>
</evidence>
<accession>A0A9J5X8I3</accession>
<name>A0A9J5X8I3_SOLCO</name>
<dbReference type="PRINTS" id="PR00364">
    <property type="entry name" value="DISEASERSIST"/>
</dbReference>
<comment type="similarity">
    <text evidence="1">Belongs to the disease resistance NB-LRR family.</text>
</comment>
<dbReference type="PANTHER" id="PTHR33463:SF198">
    <property type="entry name" value="RPP4C3"/>
    <property type="match status" value="1"/>
</dbReference>
<keyword evidence="5" id="KW-0067">ATP-binding</keyword>
<dbReference type="Pfam" id="PF23247">
    <property type="entry name" value="LRR_RPS2"/>
    <property type="match status" value="1"/>
</dbReference>
<keyword evidence="6" id="KW-0175">Coiled coil</keyword>
<proteinExistence type="inferred from homology"/>
<organism evidence="9 10">
    <name type="scientific">Solanum commersonii</name>
    <name type="common">Commerson's wild potato</name>
    <name type="synonym">Commerson's nightshade</name>
    <dbReference type="NCBI Taxonomy" id="4109"/>
    <lineage>
        <taxon>Eukaryota</taxon>
        <taxon>Viridiplantae</taxon>
        <taxon>Streptophyta</taxon>
        <taxon>Embryophyta</taxon>
        <taxon>Tracheophyta</taxon>
        <taxon>Spermatophyta</taxon>
        <taxon>Magnoliopsida</taxon>
        <taxon>eudicotyledons</taxon>
        <taxon>Gunneridae</taxon>
        <taxon>Pentapetalae</taxon>
        <taxon>asterids</taxon>
        <taxon>lamiids</taxon>
        <taxon>Solanales</taxon>
        <taxon>Solanaceae</taxon>
        <taxon>Solanoideae</taxon>
        <taxon>Solaneae</taxon>
        <taxon>Solanum</taxon>
    </lineage>
</organism>
<dbReference type="FunFam" id="3.40.50.300:FF:001091">
    <property type="entry name" value="Probable disease resistance protein At1g61300"/>
    <property type="match status" value="1"/>
</dbReference>
<dbReference type="InterPro" id="IPR050905">
    <property type="entry name" value="Plant_NBS-LRR"/>
</dbReference>
<feature type="domain" description="NB-ARC" evidence="7">
    <location>
        <begin position="146"/>
        <end position="309"/>
    </location>
</feature>
<dbReference type="PANTHER" id="PTHR33463">
    <property type="entry name" value="NB-ARC DOMAIN-CONTAINING PROTEIN-RELATED"/>
    <property type="match status" value="1"/>
</dbReference>
<protein>
    <recommendedName>
        <fullName evidence="11">AAA+ ATPase domain-containing protein</fullName>
    </recommendedName>
</protein>
<dbReference type="Gene3D" id="3.80.10.10">
    <property type="entry name" value="Ribonuclease Inhibitor"/>
    <property type="match status" value="2"/>
</dbReference>
<evidence type="ECO:0000256" key="5">
    <source>
        <dbReference type="ARBA" id="ARBA00022840"/>
    </source>
</evidence>
<evidence type="ECO:0008006" key="11">
    <source>
        <dbReference type="Google" id="ProtNLM"/>
    </source>
</evidence>
<keyword evidence="10" id="KW-1185">Reference proteome</keyword>
<evidence type="ECO:0000256" key="6">
    <source>
        <dbReference type="SAM" id="Coils"/>
    </source>
</evidence>
<dbReference type="InterPro" id="IPR002182">
    <property type="entry name" value="NB-ARC"/>
</dbReference>
<feature type="domain" description="Disease resistance protein At4g27190-like leucine-rich repeats" evidence="8">
    <location>
        <begin position="824"/>
        <end position="948"/>
    </location>
</feature>
<keyword evidence="3" id="KW-0547">Nucleotide-binding</keyword>
<dbReference type="Gene3D" id="1.10.8.430">
    <property type="entry name" value="Helical domain of apoptotic protease-activating factors"/>
    <property type="match status" value="1"/>
</dbReference>
<evidence type="ECO:0000256" key="2">
    <source>
        <dbReference type="ARBA" id="ARBA00022614"/>
    </source>
</evidence>
<evidence type="ECO:0000259" key="7">
    <source>
        <dbReference type="Pfam" id="PF00931"/>
    </source>
</evidence>
<gene>
    <name evidence="9" type="ORF">H5410_054201</name>
</gene>
<dbReference type="SUPFAM" id="SSF52540">
    <property type="entry name" value="P-loop containing nucleoside triphosphate hydrolases"/>
    <property type="match status" value="1"/>
</dbReference>
<feature type="coiled-coil region" evidence="6">
    <location>
        <begin position="25"/>
        <end position="52"/>
    </location>
</feature>